<keyword evidence="1" id="KW-0732">Signal</keyword>
<dbReference type="Gene3D" id="2.60.40.4070">
    <property type="match status" value="1"/>
</dbReference>
<sequence>MRKLALGVLCAAALTVTTVASISPMGASAAGVTGATKVIASAQSAGWVESVTDSRGGGTFAQVPFNVQYGSDNTPAGFHFNFKGMEDGSLYLRAPVAFTIQITNAKTKKVVWTGKTPVVAAGDFSSWKKFMTLDFKWDQKDAKGKRVAPGDYKANVIGPVTISYSKEPDSKILTQTLNLSTLNRGGVDIHIKTK</sequence>
<organism evidence="2 3">
    <name type="scientific">Cohnella candidum</name>
    <dbReference type="NCBI Taxonomy" id="2674991"/>
    <lineage>
        <taxon>Bacteria</taxon>
        <taxon>Bacillati</taxon>
        <taxon>Bacillota</taxon>
        <taxon>Bacilli</taxon>
        <taxon>Bacillales</taxon>
        <taxon>Paenibacillaceae</taxon>
        <taxon>Cohnella</taxon>
    </lineage>
</organism>
<evidence type="ECO:0000256" key="1">
    <source>
        <dbReference type="SAM" id="SignalP"/>
    </source>
</evidence>
<dbReference type="EMBL" id="CP033433">
    <property type="protein sequence ID" value="AYQ74329.1"/>
    <property type="molecule type" value="Genomic_DNA"/>
</dbReference>
<feature type="signal peptide" evidence="1">
    <location>
        <begin position="1"/>
        <end position="29"/>
    </location>
</feature>
<name>A0A3G3K3J0_9BACL</name>
<protein>
    <recommendedName>
        <fullName evidence="4">DUF4352 domain-containing protein</fullName>
    </recommendedName>
</protein>
<dbReference type="Proteomes" id="UP000269097">
    <property type="component" value="Chromosome"/>
</dbReference>
<proteinExistence type="predicted"/>
<dbReference type="AlphaFoldDB" id="A0A3G3K3J0"/>
<dbReference type="RefSeq" id="WP_123042410.1">
    <property type="nucleotide sequence ID" value="NZ_CP033433.1"/>
</dbReference>
<accession>A0A3G3K3J0</accession>
<gene>
    <name evidence="2" type="ORF">EAV92_18205</name>
</gene>
<keyword evidence="3" id="KW-1185">Reference proteome</keyword>
<evidence type="ECO:0000313" key="3">
    <source>
        <dbReference type="Proteomes" id="UP000269097"/>
    </source>
</evidence>
<feature type="chain" id="PRO_5018032676" description="DUF4352 domain-containing protein" evidence="1">
    <location>
        <begin position="30"/>
        <end position="194"/>
    </location>
</feature>
<evidence type="ECO:0008006" key="4">
    <source>
        <dbReference type="Google" id="ProtNLM"/>
    </source>
</evidence>
<evidence type="ECO:0000313" key="2">
    <source>
        <dbReference type="EMBL" id="AYQ74329.1"/>
    </source>
</evidence>
<dbReference type="KEGG" id="coh:EAV92_18205"/>
<reference evidence="2 3" key="1">
    <citation type="submission" date="2018-10" db="EMBL/GenBank/DDBJ databases">
        <title>Genome Sequence of Cohnella sp.</title>
        <authorList>
            <person name="Srinivasan S."/>
            <person name="Kim M.K."/>
        </authorList>
    </citation>
    <scope>NUCLEOTIDE SEQUENCE [LARGE SCALE GENOMIC DNA]</scope>
    <source>
        <strain evidence="2 3">18JY8-7</strain>
    </source>
</reference>